<keyword evidence="4" id="KW-1185">Reference proteome</keyword>
<organism evidence="3 4">
    <name type="scientific">Roseburia inulinivorans</name>
    <dbReference type="NCBI Taxonomy" id="360807"/>
    <lineage>
        <taxon>Bacteria</taxon>
        <taxon>Bacillati</taxon>
        <taxon>Bacillota</taxon>
        <taxon>Clostridia</taxon>
        <taxon>Lachnospirales</taxon>
        <taxon>Lachnospiraceae</taxon>
        <taxon>Roseburia</taxon>
    </lineage>
</organism>
<accession>A0A0M6WBG0</accession>
<dbReference type="OrthoDB" id="9815425at2"/>
<proteinExistence type="predicted"/>
<evidence type="ECO:0000313" key="4">
    <source>
        <dbReference type="Proteomes" id="UP000049828"/>
    </source>
</evidence>
<dbReference type="Proteomes" id="UP000049828">
    <property type="component" value="Unassembled WGS sequence"/>
</dbReference>
<dbReference type="PANTHER" id="PTHR48081:SF8">
    <property type="entry name" value="ALPHA_BETA HYDROLASE FOLD-3 DOMAIN-CONTAINING PROTEIN-RELATED"/>
    <property type="match status" value="1"/>
</dbReference>
<gene>
    <name evidence="3" type="ORF">RIL183_11851</name>
</gene>
<dbReference type="Gene3D" id="3.40.50.1820">
    <property type="entry name" value="alpha/beta hydrolase"/>
    <property type="match status" value="1"/>
</dbReference>
<name>A0A0M6WBG0_9FIRM</name>
<sequence>MIKPYKGYENHLASFLAKTEKSEEEVKAAQAQSKELLSYTLPEGMMMEDITIDGPDEGQKMVLRIYRPEGLTEKAPVVMEVHGGGWVGGSLEIDNYRCVELAKRTPCVVIGVDYRLADSEVCYPKPLMDCYTALNYIYDHADELGIDHTKIALHGTSAGANLVAGLALYVRDFGGPEISLTVLNCPVLSLEYVHDAAFQQLKEYRMRAQKAEENVDYIYLGGYTEDTPPIYAFPGYCKDLSGLGPHMVVVGEYDTLRDDGMRYVNKLLESGVSCEAILAPRVGHGFCTVKLPLTEWVHEGIAMSLRREFDML</sequence>
<dbReference type="AlphaFoldDB" id="A0A0M6WBG0"/>
<dbReference type="PANTHER" id="PTHR48081">
    <property type="entry name" value="AB HYDROLASE SUPERFAMILY PROTEIN C4A8.06C"/>
    <property type="match status" value="1"/>
</dbReference>
<dbReference type="GO" id="GO:0016787">
    <property type="term" value="F:hydrolase activity"/>
    <property type="evidence" value="ECO:0007669"/>
    <property type="project" value="UniProtKB-KW"/>
</dbReference>
<evidence type="ECO:0000313" key="3">
    <source>
        <dbReference type="EMBL" id="CRL31861.1"/>
    </source>
</evidence>
<reference evidence="4" key="1">
    <citation type="submission" date="2015-05" db="EMBL/GenBank/DDBJ databases">
        <authorList>
            <consortium name="Pathogen Informatics"/>
        </authorList>
    </citation>
    <scope>NUCLEOTIDE SEQUENCE [LARGE SCALE GENOMIC DNA]</scope>
    <source>
        <strain evidence="4">L1-83</strain>
    </source>
</reference>
<dbReference type="SUPFAM" id="SSF53474">
    <property type="entry name" value="alpha/beta-Hydrolases"/>
    <property type="match status" value="1"/>
</dbReference>
<dbReference type="Pfam" id="PF07859">
    <property type="entry name" value="Abhydrolase_3"/>
    <property type="match status" value="1"/>
</dbReference>
<evidence type="ECO:0000256" key="1">
    <source>
        <dbReference type="ARBA" id="ARBA00022801"/>
    </source>
</evidence>
<protein>
    <submittedName>
        <fullName evidence="3">Acetyl esterase</fullName>
    </submittedName>
</protein>
<dbReference type="InterPro" id="IPR050300">
    <property type="entry name" value="GDXG_lipolytic_enzyme"/>
</dbReference>
<dbReference type="RefSeq" id="WP_082424354.1">
    <property type="nucleotide sequence ID" value="NZ_CVRS01000002.1"/>
</dbReference>
<keyword evidence="1" id="KW-0378">Hydrolase</keyword>
<dbReference type="EMBL" id="CVRS01000002">
    <property type="protein sequence ID" value="CRL31861.1"/>
    <property type="molecule type" value="Genomic_DNA"/>
</dbReference>
<dbReference type="InterPro" id="IPR013094">
    <property type="entry name" value="AB_hydrolase_3"/>
</dbReference>
<dbReference type="InterPro" id="IPR029058">
    <property type="entry name" value="AB_hydrolase_fold"/>
</dbReference>
<evidence type="ECO:0000259" key="2">
    <source>
        <dbReference type="Pfam" id="PF07859"/>
    </source>
</evidence>
<feature type="domain" description="Alpha/beta hydrolase fold-3" evidence="2">
    <location>
        <begin position="78"/>
        <end position="287"/>
    </location>
</feature>